<evidence type="ECO:0008006" key="4">
    <source>
        <dbReference type="Google" id="ProtNLM"/>
    </source>
</evidence>
<gene>
    <name evidence="2" type="ORF">ACFOMD_12520</name>
</gene>
<keyword evidence="1" id="KW-0732">Signal</keyword>
<organism evidence="2 3">
    <name type="scientific">Sphingoaurantiacus capsulatus</name>
    <dbReference type="NCBI Taxonomy" id="1771310"/>
    <lineage>
        <taxon>Bacteria</taxon>
        <taxon>Pseudomonadati</taxon>
        <taxon>Pseudomonadota</taxon>
        <taxon>Alphaproteobacteria</taxon>
        <taxon>Sphingomonadales</taxon>
        <taxon>Sphingosinicellaceae</taxon>
        <taxon>Sphingoaurantiacus</taxon>
    </lineage>
</organism>
<evidence type="ECO:0000256" key="1">
    <source>
        <dbReference type="SAM" id="SignalP"/>
    </source>
</evidence>
<dbReference type="Proteomes" id="UP001595615">
    <property type="component" value="Unassembled WGS sequence"/>
</dbReference>
<dbReference type="EMBL" id="JBHRXV010000011">
    <property type="protein sequence ID" value="MFC3713402.1"/>
    <property type="molecule type" value="Genomic_DNA"/>
</dbReference>
<comment type="caution">
    <text evidence="2">The sequence shown here is derived from an EMBL/GenBank/DDBJ whole genome shotgun (WGS) entry which is preliminary data.</text>
</comment>
<proteinExistence type="predicted"/>
<reference evidence="3" key="1">
    <citation type="journal article" date="2019" name="Int. J. Syst. Evol. Microbiol.">
        <title>The Global Catalogue of Microorganisms (GCM) 10K type strain sequencing project: providing services to taxonomists for standard genome sequencing and annotation.</title>
        <authorList>
            <consortium name="The Broad Institute Genomics Platform"/>
            <consortium name="The Broad Institute Genome Sequencing Center for Infectious Disease"/>
            <person name="Wu L."/>
            <person name="Ma J."/>
        </authorList>
    </citation>
    <scope>NUCLEOTIDE SEQUENCE [LARGE SCALE GENOMIC DNA]</scope>
    <source>
        <strain evidence="3">KCTC 42644</strain>
    </source>
</reference>
<keyword evidence="3" id="KW-1185">Reference proteome</keyword>
<evidence type="ECO:0000313" key="2">
    <source>
        <dbReference type="EMBL" id="MFC3713402.1"/>
    </source>
</evidence>
<protein>
    <recommendedName>
        <fullName evidence="4">Secreted protein</fullName>
    </recommendedName>
</protein>
<sequence>MMRAVLAGLVMMALPVELAAQATTAATTEPGRGATEEKICKKRLEIGSLVRKKKECWTKAEWERIAETEQKGAKRTQDELMGGMRCDAAVQPC</sequence>
<feature type="chain" id="PRO_5045927009" description="Secreted protein" evidence="1">
    <location>
        <begin position="23"/>
        <end position="93"/>
    </location>
</feature>
<dbReference type="RefSeq" id="WP_380861864.1">
    <property type="nucleotide sequence ID" value="NZ_JBHRXV010000011.1"/>
</dbReference>
<evidence type="ECO:0000313" key="3">
    <source>
        <dbReference type="Proteomes" id="UP001595615"/>
    </source>
</evidence>
<accession>A0ABV7XDR6</accession>
<name>A0ABV7XDR6_9SPHN</name>
<feature type="signal peptide" evidence="1">
    <location>
        <begin position="1"/>
        <end position="22"/>
    </location>
</feature>